<dbReference type="EMBL" id="SEKV01000301">
    <property type="protein sequence ID" value="TFY59482.1"/>
    <property type="molecule type" value="Genomic_DNA"/>
</dbReference>
<organism evidence="1 2">
    <name type="scientific">Rhodofomes roseus</name>
    <dbReference type="NCBI Taxonomy" id="34475"/>
    <lineage>
        <taxon>Eukaryota</taxon>
        <taxon>Fungi</taxon>
        <taxon>Dikarya</taxon>
        <taxon>Basidiomycota</taxon>
        <taxon>Agaricomycotina</taxon>
        <taxon>Agaricomycetes</taxon>
        <taxon>Polyporales</taxon>
        <taxon>Rhodofomes</taxon>
    </lineage>
</organism>
<reference evidence="1 2" key="1">
    <citation type="submission" date="2019-01" db="EMBL/GenBank/DDBJ databases">
        <title>Genome sequencing of the rare red list fungi Fomitopsis rosea.</title>
        <authorList>
            <person name="Buettner E."/>
            <person name="Kellner H."/>
        </authorList>
    </citation>
    <scope>NUCLEOTIDE SEQUENCE [LARGE SCALE GENOMIC DNA]</scope>
    <source>
        <strain evidence="1 2">DSM 105464</strain>
    </source>
</reference>
<dbReference type="Proteomes" id="UP000298390">
    <property type="component" value="Unassembled WGS sequence"/>
</dbReference>
<comment type="caution">
    <text evidence="1">The sequence shown here is derived from an EMBL/GenBank/DDBJ whole genome shotgun (WGS) entry which is preliminary data.</text>
</comment>
<accession>A0A4Y9YBF1</accession>
<name>A0A4Y9YBF1_9APHY</name>
<sequence length="383" mass="42179">MSSTATVELMAIGVQQHGAHYLHGIAKRLIHGMPVVVIVQSTDDAEADEKEAELPPYVESIPIERMLPGDGVPGEDNAIVKEAAESMTALKDCKEQVDRLKGMLDDLAKHDWEREKVKGVLDAVGSVQTETDAGLALSRKIAKSHVLFCGQMARTLRSAASPEEHGHVSRDADVVATGESVRAAFSEFSDHIGALQDALHGVAVQIDVVKEKGSHWLLHPRTHYVWVKLRESLPVILKTVVQIISHIGKILGLVHPVANIISALADAVHAHLSKSDAKGEHHDSETHGVHHEYDYSGIKKILDFIRETMPQHVKKVQDMLKDSYTKMEHPMLKVEDQLGTHYIRMEPEDAKRAAAAWEQYLDDGNACVRSEPRLTIVTSAIVT</sequence>
<evidence type="ECO:0000313" key="2">
    <source>
        <dbReference type="Proteomes" id="UP000298390"/>
    </source>
</evidence>
<evidence type="ECO:0000313" key="1">
    <source>
        <dbReference type="EMBL" id="TFY59482.1"/>
    </source>
</evidence>
<proteinExistence type="predicted"/>
<protein>
    <submittedName>
        <fullName evidence="1">Uncharacterized protein</fullName>
    </submittedName>
</protein>
<dbReference type="AlphaFoldDB" id="A0A4Y9YBF1"/>
<gene>
    <name evidence="1" type="ORF">EVJ58_g5739</name>
</gene>